<proteinExistence type="predicted"/>
<evidence type="ECO:0000313" key="3">
    <source>
        <dbReference type="Proteomes" id="UP000436911"/>
    </source>
</evidence>
<evidence type="ECO:0000256" key="1">
    <source>
        <dbReference type="ARBA" id="ARBA00023002"/>
    </source>
</evidence>
<dbReference type="GO" id="GO:0016491">
    <property type="term" value="F:oxidoreductase activity"/>
    <property type="evidence" value="ECO:0007669"/>
    <property type="project" value="UniProtKB-KW"/>
</dbReference>
<name>A0A368P317_AGRVI</name>
<keyword evidence="1" id="KW-0560">Oxidoreductase</keyword>
<reference evidence="2 3" key="1">
    <citation type="submission" date="2018-08" db="EMBL/GenBank/DDBJ databases">
        <title>Genome sequencing of Agrobacterium vitis strain ICMP 10754.</title>
        <authorList>
            <person name="Visnovsky S.B."/>
            <person name="Pitman A.R."/>
        </authorList>
    </citation>
    <scope>NUCLEOTIDE SEQUENCE [LARGE SCALE GENOMIC DNA]</scope>
    <source>
        <strain evidence="2 3">ICMP 10754</strain>
    </source>
</reference>
<evidence type="ECO:0000313" key="2">
    <source>
        <dbReference type="EMBL" id="KAA3530316.1"/>
    </source>
</evidence>
<sequence>MMDKAVLTDHREYPADQGSLLEAWSIEVTPRTAAKIDSFQALLPAGTRIYIAHVDGTPFEDMVATARRLHKEGFPVMPHIPARSIADGTQLEDLLKQYRDEADVRQALLLAGGIAKPRGTLSSSIELIETGLFDRLGFTRLHIAGHPEGNRDIDADGSTTQIDAALRWKFDFSSRTDAQMAIVTQFAFDARVIIDWAERIDALGIGLPIHVGIAGPAKLQTLIKYAISCGVGPSLKVLQKRALDLRKLLMPYEPTDMVGQLLAYKAENPQSNISKLHLFPLGGIEPAARWIGQYAP</sequence>
<dbReference type="GeneID" id="60680943"/>
<dbReference type="OrthoDB" id="9812555at2"/>
<comment type="caution">
    <text evidence="2">The sequence shown here is derived from an EMBL/GenBank/DDBJ whole genome shotgun (WGS) entry which is preliminary data.</text>
</comment>
<protein>
    <submittedName>
        <fullName evidence="2">Methylenetetrahydrofolate reductase</fullName>
    </submittedName>
</protein>
<gene>
    <name evidence="2" type="ORF">DXT89_06260</name>
</gene>
<dbReference type="EMBL" id="QUSG01000002">
    <property type="protein sequence ID" value="KAA3530316.1"/>
    <property type="molecule type" value="Genomic_DNA"/>
</dbReference>
<dbReference type="SUPFAM" id="SSF51730">
    <property type="entry name" value="FAD-linked oxidoreductase"/>
    <property type="match status" value="1"/>
</dbReference>
<accession>A0A368P317</accession>
<dbReference type="RefSeq" id="WP_060717103.1">
    <property type="nucleotide sequence ID" value="NZ_CP055266.1"/>
</dbReference>
<dbReference type="AlphaFoldDB" id="A0A368P317"/>
<dbReference type="Proteomes" id="UP000436911">
    <property type="component" value="Unassembled WGS sequence"/>
</dbReference>
<dbReference type="InterPro" id="IPR029041">
    <property type="entry name" value="FAD-linked_oxidoreductase-like"/>
</dbReference>
<organism evidence="2 3">
    <name type="scientific">Agrobacterium vitis</name>
    <name type="common">Rhizobium vitis</name>
    <dbReference type="NCBI Taxonomy" id="373"/>
    <lineage>
        <taxon>Bacteria</taxon>
        <taxon>Pseudomonadati</taxon>
        <taxon>Pseudomonadota</taxon>
        <taxon>Alphaproteobacteria</taxon>
        <taxon>Hyphomicrobiales</taxon>
        <taxon>Rhizobiaceae</taxon>
        <taxon>Rhizobium/Agrobacterium group</taxon>
        <taxon>Agrobacterium</taxon>
    </lineage>
</organism>
<dbReference type="Gene3D" id="3.20.20.220">
    <property type="match status" value="1"/>
</dbReference>